<evidence type="ECO:0000313" key="1">
    <source>
        <dbReference type="EMBL" id="CAI3971155.1"/>
    </source>
</evidence>
<organism evidence="1">
    <name type="scientific">Ochrobactrum phage ORM_20</name>
    <dbReference type="NCBI Taxonomy" id="2985243"/>
    <lineage>
        <taxon>Viruses</taxon>
    </lineage>
</organism>
<name>A0A9N6WZG2_9VIRU</name>
<accession>A0A9N6WZG2</accession>
<dbReference type="EMBL" id="OX359470">
    <property type="protein sequence ID" value="CAI3971155.1"/>
    <property type="molecule type" value="Genomic_DNA"/>
</dbReference>
<reference evidence="1" key="1">
    <citation type="submission" date="2022-10" db="EMBL/GenBank/DDBJ databases">
        <authorList>
            <person name="Meaden S."/>
        </authorList>
    </citation>
    <scope>NUCLEOTIDE SEQUENCE</scope>
</reference>
<sequence>MWPFDKICEKIEKKKEYEKFRFSPCGFKRGEAFVEEIDGKNILYILVSSQKYLDSARNQDFLDLVQWEGYKDNLVPNSTFMRRFSGIQLKRDFNKVKITSKVETRIELVYPDGTIGLREYEADKISESMSDASMYYISMFQAHNCSVPIISGRQGGVTITPMINIQLNLNYPIDSIKVEYS</sequence>
<protein>
    <submittedName>
        <fullName evidence="1">Uncharacterized protein</fullName>
    </submittedName>
</protein>
<gene>
    <name evidence="1" type="ORF">ORM20_00106</name>
</gene>
<proteinExistence type="predicted"/>